<dbReference type="Pfam" id="PF17090">
    <property type="entry name" value="Ytca"/>
    <property type="match status" value="1"/>
</dbReference>
<evidence type="ECO:0000256" key="6">
    <source>
        <dbReference type="ARBA" id="ARBA00022729"/>
    </source>
</evidence>
<evidence type="ECO:0000256" key="5">
    <source>
        <dbReference type="ARBA" id="ARBA00022692"/>
    </source>
</evidence>
<proteinExistence type="inferred from homology"/>
<dbReference type="InterPro" id="IPR031381">
    <property type="entry name" value="YtcA"/>
</dbReference>
<feature type="transmembrane region" description="Helical" evidence="11">
    <location>
        <begin position="49"/>
        <end position="68"/>
    </location>
</feature>
<keyword evidence="5 11" id="KW-0812">Transmembrane</keyword>
<evidence type="ECO:0000256" key="10">
    <source>
        <dbReference type="ARBA" id="ARBA00023288"/>
    </source>
</evidence>
<evidence type="ECO:0000313" key="12">
    <source>
        <dbReference type="EMBL" id="EHP43413.1"/>
    </source>
</evidence>
<evidence type="ECO:0000256" key="9">
    <source>
        <dbReference type="ARBA" id="ARBA00023139"/>
    </source>
</evidence>
<keyword evidence="7 11" id="KW-1133">Transmembrane helix</keyword>
<evidence type="ECO:0000256" key="4">
    <source>
        <dbReference type="ARBA" id="ARBA00022475"/>
    </source>
</evidence>
<keyword evidence="10" id="KW-0449">Lipoprotein</keyword>
<keyword evidence="8 11" id="KW-0472">Membrane</keyword>
<organism evidence="12 13">
    <name type="scientific">Cupriavidus basilensis OR16</name>
    <dbReference type="NCBI Taxonomy" id="1127483"/>
    <lineage>
        <taxon>Bacteria</taxon>
        <taxon>Pseudomonadati</taxon>
        <taxon>Pseudomonadota</taxon>
        <taxon>Betaproteobacteria</taxon>
        <taxon>Burkholderiales</taxon>
        <taxon>Burkholderiaceae</taxon>
        <taxon>Cupriavidus</taxon>
    </lineage>
</organism>
<evidence type="ECO:0000313" key="13">
    <source>
        <dbReference type="Proteomes" id="UP000005808"/>
    </source>
</evidence>
<dbReference type="Proteomes" id="UP000005808">
    <property type="component" value="Unassembled WGS sequence"/>
</dbReference>
<dbReference type="OrthoDB" id="123105at2"/>
<gene>
    <name evidence="12" type="ORF">OR16_08777</name>
</gene>
<evidence type="ECO:0000256" key="1">
    <source>
        <dbReference type="ARBA" id="ARBA00004141"/>
    </source>
</evidence>
<comment type="caution">
    <text evidence="12">The sequence shown here is derived from an EMBL/GenBank/DDBJ whole genome shotgun (WGS) entry which is preliminary data.</text>
</comment>
<evidence type="ECO:0000256" key="7">
    <source>
        <dbReference type="ARBA" id="ARBA00022989"/>
    </source>
</evidence>
<name>H1S247_9BURK</name>
<evidence type="ECO:0000256" key="2">
    <source>
        <dbReference type="ARBA" id="ARBA00008208"/>
    </source>
</evidence>
<dbReference type="EMBL" id="AHJE01000019">
    <property type="protein sequence ID" value="EHP43413.1"/>
    <property type="molecule type" value="Genomic_DNA"/>
</dbReference>
<protein>
    <recommendedName>
        <fullName evidence="3">Uncharacterized protein YtcA</fullName>
    </recommendedName>
</protein>
<comment type="subcellular location">
    <subcellularLocation>
        <location evidence="1">Membrane</location>
        <topology evidence="1">Multi-pass membrane protein</topology>
    </subcellularLocation>
</comment>
<dbReference type="PATRIC" id="fig|1127483.3.peg.1757"/>
<keyword evidence="9" id="KW-0564">Palmitate</keyword>
<evidence type="ECO:0000256" key="11">
    <source>
        <dbReference type="SAM" id="Phobius"/>
    </source>
</evidence>
<reference evidence="12 13" key="1">
    <citation type="journal article" date="2012" name="J. Bacteriol.">
        <title>De Novo Genome Project of Cupriavidus basilensis OR16.</title>
        <authorList>
            <person name="Cserhati M."/>
            <person name="Kriszt B."/>
            <person name="Szoboszlay S."/>
            <person name="Toth A."/>
            <person name="Szabo I."/>
            <person name="Tancsics A."/>
            <person name="Nagy I."/>
            <person name="Horvath B."/>
            <person name="Nagy I."/>
            <person name="Kukolya J."/>
        </authorList>
    </citation>
    <scope>NUCLEOTIDE SEQUENCE [LARGE SCALE GENOMIC DNA]</scope>
    <source>
        <strain evidence="12 13">OR16</strain>
    </source>
</reference>
<evidence type="ECO:0000256" key="3">
    <source>
        <dbReference type="ARBA" id="ARBA00021237"/>
    </source>
</evidence>
<keyword evidence="6" id="KW-0732">Signal</keyword>
<feature type="transmembrane region" description="Helical" evidence="11">
    <location>
        <begin position="80"/>
        <end position="98"/>
    </location>
</feature>
<sequence>MACSEKEGIRYDGVAHRPKFARVAWTLGLLHGCSRSPSQSVLGAYYPDWLFCIVGAVVAAVLIRLLLLHGGLNDWVDSPAIAYPALVALLAFGGWLLFF</sequence>
<dbReference type="AlphaFoldDB" id="H1S247"/>
<dbReference type="GO" id="GO:0016020">
    <property type="term" value="C:membrane"/>
    <property type="evidence" value="ECO:0007669"/>
    <property type="project" value="UniProtKB-SubCell"/>
</dbReference>
<keyword evidence="4" id="KW-1003">Cell membrane</keyword>
<evidence type="ECO:0000256" key="8">
    <source>
        <dbReference type="ARBA" id="ARBA00023136"/>
    </source>
</evidence>
<comment type="similarity">
    <text evidence="2">Belongs to the YtcA family.</text>
</comment>
<accession>H1S247</accession>